<dbReference type="CDD" id="cd04056">
    <property type="entry name" value="Peptidases_S53"/>
    <property type="match status" value="1"/>
</dbReference>
<name>A0A9W9NJA0_9EURO</name>
<dbReference type="SMART" id="SM00944">
    <property type="entry name" value="Pro-kuma_activ"/>
    <property type="match status" value="1"/>
</dbReference>
<evidence type="ECO:0000256" key="6">
    <source>
        <dbReference type="ARBA" id="ARBA00022670"/>
    </source>
</evidence>
<evidence type="ECO:0000256" key="10">
    <source>
        <dbReference type="ARBA" id="ARBA00022825"/>
    </source>
</evidence>
<feature type="active site" description="Charge relay system" evidence="15">
    <location>
        <position position="294"/>
    </location>
</feature>
<dbReference type="PROSITE" id="PS00138">
    <property type="entry name" value="SUBTILASE_SER"/>
    <property type="match status" value="1"/>
</dbReference>
<keyword evidence="14" id="KW-0325">Glycoprotein</keyword>
<dbReference type="CDD" id="cd11377">
    <property type="entry name" value="Pro-peptidase_S53"/>
    <property type="match status" value="1"/>
</dbReference>
<dbReference type="RefSeq" id="XP_058326468.1">
    <property type="nucleotide sequence ID" value="XM_058478138.1"/>
</dbReference>
<comment type="cofactor">
    <cofactor evidence="15">
        <name>Ca(2+)</name>
        <dbReference type="ChEBI" id="CHEBI:29108"/>
    </cofactor>
    <text evidence="15">Binds 1 Ca(2+) ion per subunit.</text>
</comment>
<comment type="caution">
    <text evidence="18">The sequence shown here is derived from an EMBL/GenBank/DDBJ whole genome shotgun (WGS) entry which is preliminary data.</text>
</comment>
<dbReference type="SUPFAM" id="SSF54897">
    <property type="entry name" value="Protease propeptides/inhibitors"/>
    <property type="match status" value="1"/>
</dbReference>
<dbReference type="EC" id="3.4.14.10" evidence="4"/>
<evidence type="ECO:0000256" key="5">
    <source>
        <dbReference type="ARBA" id="ARBA00022525"/>
    </source>
</evidence>
<keyword evidence="11 15" id="KW-0106">Calcium</keyword>
<feature type="binding site" evidence="15">
    <location>
        <position position="536"/>
    </location>
    <ligand>
        <name>Ca(2+)</name>
        <dbReference type="ChEBI" id="CHEBI:29108"/>
    </ligand>
</feature>
<evidence type="ECO:0000256" key="16">
    <source>
        <dbReference type="SAM" id="SignalP"/>
    </source>
</evidence>
<keyword evidence="19" id="KW-1185">Reference proteome</keyword>
<dbReference type="Pfam" id="PF09286">
    <property type="entry name" value="Pro-kuma_activ"/>
    <property type="match status" value="1"/>
</dbReference>
<feature type="binding site" evidence="15">
    <location>
        <position position="571"/>
    </location>
    <ligand>
        <name>Ca(2+)</name>
        <dbReference type="ChEBI" id="CHEBI:29108"/>
    </ligand>
</feature>
<comment type="subcellular location">
    <subcellularLocation>
        <location evidence="3">Secreted</location>
        <location evidence="3">Extracellular space</location>
    </subcellularLocation>
</comment>
<organism evidence="18 19">
    <name type="scientific">Penicillium chermesinum</name>
    <dbReference type="NCBI Taxonomy" id="63820"/>
    <lineage>
        <taxon>Eukaryota</taxon>
        <taxon>Fungi</taxon>
        <taxon>Dikarya</taxon>
        <taxon>Ascomycota</taxon>
        <taxon>Pezizomycotina</taxon>
        <taxon>Eurotiomycetes</taxon>
        <taxon>Eurotiomycetidae</taxon>
        <taxon>Eurotiales</taxon>
        <taxon>Aspergillaceae</taxon>
        <taxon>Penicillium</taxon>
    </lineage>
</organism>
<comment type="function">
    <text evidence="2">Secreted tripeptidyl-peptidase which degrades proteins at acidic pHs and is involved in virulence.</text>
</comment>
<dbReference type="InterPro" id="IPR023828">
    <property type="entry name" value="Peptidase_S8_Ser-AS"/>
</dbReference>
<dbReference type="GO" id="GO:0006508">
    <property type="term" value="P:proteolysis"/>
    <property type="evidence" value="ECO:0007669"/>
    <property type="project" value="UniProtKB-KW"/>
</dbReference>
<dbReference type="FunFam" id="3.40.50.200:FF:000015">
    <property type="entry name" value="Tripeptidyl peptidase A"/>
    <property type="match status" value="1"/>
</dbReference>
<dbReference type="GO" id="GO:0005576">
    <property type="term" value="C:extracellular region"/>
    <property type="evidence" value="ECO:0007669"/>
    <property type="project" value="UniProtKB-SubCell"/>
</dbReference>
<evidence type="ECO:0000256" key="13">
    <source>
        <dbReference type="ARBA" id="ARBA00023145"/>
    </source>
</evidence>
<keyword evidence="6 15" id="KW-0645">Protease</keyword>
<keyword evidence="5" id="KW-0964">Secreted</keyword>
<evidence type="ECO:0000256" key="15">
    <source>
        <dbReference type="PROSITE-ProRule" id="PRU01032"/>
    </source>
</evidence>
<evidence type="ECO:0000256" key="9">
    <source>
        <dbReference type="ARBA" id="ARBA00022801"/>
    </source>
</evidence>
<reference evidence="18" key="2">
    <citation type="journal article" date="2023" name="IMA Fungus">
        <title>Comparative genomic study of the Penicillium genus elucidates a diverse pangenome and 15 lateral gene transfer events.</title>
        <authorList>
            <person name="Petersen C."/>
            <person name="Sorensen T."/>
            <person name="Nielsen M.R."/>
            <person name="Sondergaard T.E."/>
            <person name="Sorensen J.L."/>
            <person name="Fitzpatrick D.A."/>
            <person name="Frisvad J.C."/>
            <person name="Nielsen K.L."/>
        </authorList>
    </citation>
    <scope>NUCLEOTIDE SEQUENCE</scope>
    <source>
        <strain evidence="18">IBT 19713</strain>
    </source>
</reference>
<comment type="catalytic activity">
    <reaction evidence="1">
        <text>Release of an N-terminal tripeptide from a polypeptide.</text>
        <dbReference type="EC" id="3.4.14.10"/>
    </reaction>
</comment>
<dbReference type="InterPro" id="IPR036852">
    <property type="entry name" value="Peptidase_S8/S53_dom_sf"/>
</dbReference>
<protein>
    <recommendedName>
        <fullName evidence="4">tripeptidyl-peptidase II</fullName>
        <ecNumber evidence="4">3.4.14.10</ecNumber>
    </recommendedName>
</protein>
<gene>
    <name evidence="18" type="ORF">N7468_008842</name>
</gene>
<evidence type="ECO:0000313" key="18">
    <source>
        <dbReference type="EMBL" id="KAJ5219638.1"/>
    </source>
</evidence>
<feature type="binding site" evidence="15">
    <location>
        <position position="537"/>
    </location>
    <ligand>
        <name>Ca(2+)</name>
        <dbReference type="ChEBI" id="CHEBI:29108"/>
    </ligand>
</feature>
<evidence type="ECO:0000313" key="19">
    <source>
        <dbReference type="Proteomes" id="UP001150941"/>
    </source>
</evidence>
<dbReference type="GeneID" id="83205441"/>
<dbReference type="EMBL" id="JAPQKS010000007">
    <property type="protein sequence ID" value="KAJ5219638.1"/>
    <property type="molecule type" value="Genomic_DNA"/>
</dbReference>
<reference evidence="18" key="1">
    <citation type="submission" date="2022-11" db="EMBL/GenBank/DDBJ databases">
        <authorList>
            <person name="Petersen C."/>
        </authorList>
    </citation>
    <scope>NUCLEOTIDE SEQUENCE</scope>
    <source>
        <strain evidence="18">IBT 19713</strain>
    </source>
</reference>
<accession>A0A9W9NJA0</accession>
<dbReference type="InterPro" id="IPR050819">
    <property type="entry name" value="Tripeptidyl-peptidase_I"/>
</dbReference>
<dbReference type="AlphaFoldDB" id="A0A9W9NJA0"/>
<sequence>MIVPSLKRGTLSLAAVSLLASSAAAEVFERLASVPTGWHHSRAPKGSQPINLQIALAQGDVAGFEKSLLEMSSPDHPNYGQHYRTHEEMKRMLQPSASSVDAVSKWLRDAGVTDFQQSDDWISIHTTVASANDLLEANFQYYVNDAQHVERLRTLEYSIPDSLVAHINLVTPTTRFGQLHADGTTIRDKKTDVNNRFRQALGVVGSTSTDCNQAITPQCLKDLYSIGDYEANPDNGNSVAFSSFLEQYAQYADLALFEKNIAKHAAGHNFTVQTVAGGKNIQGGSGDSSEANLDAQQSSIAPAAVAPLVPDLDQPDPNNDNNEPYLDLLQYLVKLDDSELPKVLSTSYGEDEQSVPEKYARSVCNLYSQLGSRGVSVIFSSGDSGVGAACETNDGKNTTHFPPQFPAACPWVTSVGATTEISPERASTFSSGGFSDLWDRPDYQNEAVSAYLTKLGDQWAGLFNPKGRAFPDVAAQGQNYAIYEKGRLGSVDGTSCSAPTFAGVIALLNDARIEAKQAPLGFLNPWLYSSADALNDVTVGGSTGCDGNSRFGGAPNGGPVVPYASWNATEGWDPVTGLGTPNFAKLRKAAKV</sequence>
<proteinExistence type="predicted"/>
<keyword evidence="8 16" id="KW-0732">Signal</keyword>
<dbReference type="InterPro" id="IPR030400">
    <property type="entry name" value="Sedolisin_dom"/>
</dbReference>
<keyword evidence="10 15" id="KW-0720">Serine protease</keyword>
<evidence type="ECO:0000259" key="17">
    <source>
        <dbReference type="PROSITE" id="PS51695"/>
    </source>
</evidence>
<evidence type="ECO:0000256" key="4">
    <source>
        <dbReference type="ARBA" id="ARBA00012462"/>
    </source>
</evidence>
<feature type="active site" description="Charge relay system" evidence="15">
    <location>
        <position position="495"/>
    </location>
</feature>
<dbReference type="GO" id="GO:0004252">
    <property type="term" value="F:serine-type endopeptidase activity"/>
    <property type="evidence" value="ECO:0007669"/>
    <property type="project" value="UniProtKB-UniRule"/>
</dbReference>
<dbReference type="GO" id="GO:0046872">
    <property type="term" value="F:metal ion binding"/>
    <property type="evidence" value="ECO:0007669"/>
    <property type="project" value="UniProtKB-UniRule"/>
</dbReference>
<evidence type="ECO:0000256" key="3">
    <source>
        <dbReference type="ARBA" id="ARBA00004239"/>
    </source>
</evidence>
<dbReference type="InterPro" id="IPR015366">
    <property type="entry name" value="S53_propep"/>
</dbReference>
<evidence type="ECO:0000256" key="7">
    <source>
        <dbReference type="ARBA" id="ARBA00022723"/>
    </source>
</evidence>
<keyword evidence="13" id="KW-0865">Zymogen</keyword>
<evidence type="ECO:0000256" key="8">
    <source>
        <dbReference type="ARBA" id="ARBA00022729"/>
    </source>
</evidence>
<keyword evidence="7 15" id="KW-0479">Metal-binding</keyword>
<dbReference type="SUPFAM" id="SSF52743">
    <property type="entry name" value="Subtilisin-like"/>
    <property type="match status" value="1"/>
</dbReference>
<dbReference type="Gene3D" id="3.40.50.200">
    <property type="entry name" value="Peptidase S8/S53 domain"/>
    <property type="match status" value="1"/>
</dbReference>
<feature type="domain" description="Peptidase S53" evidence="17">
    <location>
        <begin position="214"/>
        <end position="592"/>
    </location>
</feature>
<evidence type="ECO:0000256" key="2">
    <source>
        <dbReference type="ARBA" id="ARBA00002451"/>
    </source>
</evidence>
<dbReference type="Proteomes" id="UP001150941">
    <property type="component" value="Unassembled WGS sequence"/>
</dbReference>
<dbReference type="InterPro" id="IPR000209">
    <property type="entry name" value="Peptidase_S8/S53_dom"/>
</dbReference>
<evidence type="ECO:0000256" key="12">
    <source>
        <dbReference type="ARBA" id="ARBA00023026"/>
    </source>
</evidence>
<evidence type="ECO:0000256" key="1">
    <source>
        <dbReference type="ARBA" id="ARBA00001910"/>
    </source>
</evidence>
<feature type="signal peptide" evidence="16">
    <location>
        <begin position="1"/>
        <end position="25"/>
    </location>
</feature>
<evidence type="ECO:0000256" key="11">
    <source>
        <dbReference type="ARBA" id="ARBA00022837"/>
    </source>
</evidence>
<keyword evidence="9 15" id="KW-0378">Hydrolase</keyword>
<evidence type="ECO:0000256" key="14">
    <source>
        <dbReference type="ARBA" id="ARBA00023180"/>
    </source>
</evidence>
<dbReference type="PANTHER" id="PTHR14218:SF15">
    <property type="entry name" value="TRIPEPTIDYL-PEPTIDASE 1"/>
    <property type="match status" value="1"/>
</dbReference>
<feature type="binding site" evidence="15">
    <location>
        <position position="573"/>
    </location>
    <ligand>
        <name>Ca(2+)</name>
        <dbReference type="ChEBI" id="CHEBI:29108"/>
    </ligand>
</feature>
<dbReference type="Pfam" id="PF00082">
    <property type="entry name" value="Peptidase_S8"/>
    <property type="match status" value="1"/>
</dbReference>
<dbReference type="GO" id="GO:0008240">
    <property type="term" value="F:tripeptidyl-peptidase activity"/>
    <property type="evidence" value="ECO:0007669"/>
    <property type="project" value="UniProtKB-EC"/>
</dbReference>
<dbReference type="PANTHER" id="PTHR14218">
    <property type="entry name" value="PROTEASE S8 TRIPEPTIDYL PEPTIDASE I CLN2"/>
    <property type="match status" value="1"/>
</dbReference>
<feature type="active site" description="Charge relay system" evidence="15">
    <location>
        <position position="290"/>
    </location>
</feature>
<dbReference type="OrthoDB" id="409122at2759"/>
<feature type="chain" id="PRO_5040901234" description="tripeptidyl-peptidase II" evidence="16">
    <location>
        <begin position="26"/>
        <end position="592"/>
    </location>
</feature>
<keyword evidence="12" id="KW-0843">Virulence</keyword>
<dbReference type="PROSITE" id="PS51695">
    <property type="entry name" value="SEDOLISIN"/>
    <property type="match status" value="1"/>
</dbReference>